<feature type="compositionally biased region" description="Low complexity" evidence="1">
    <location>
        <begin position="27"/>
        <end position="46"/>
    </location>
</feature>
<dbReference type="RefSeq" id="WP_143098095.1">
    <property type="nucleotide sequence ID" value="NZ_CP041745.1"/>
</dbReference>
<evidence type="ECO:0000313" key="2">
    <source>
        <dbReference type="EMBL" id="SFI98288.1"/>
    </source>
</evidence>
<dbReference type="Gene3D" id="1.10.238.10">
    <property type="entry name" value="EF-hand"/>
    <property type="match status" value="1"/>
</dbReference>
<accession>A0A1I3MMN5</accession>
<dbReference type="STRING" id="420953.SAMN05192543_10537"/>
<feature type="region of interest" description="Disordered" evidence="1">
    <location>
        <begin position="27"/>
        <end position="64"/>
    </location>
</feature>
<dbReference type="AlphaFoldDB" id="A0A1I3MMN5"/>
<dbReference type="EMBL" id="FOQU01000005">
    <property type="protein sequence ID" value="SFI98288.1"/>
    <property type="molecule type" value="Genomic_DNA"/>
</dbReference>
<organism evidence="2 3">
    <name type="scientific">Paraburkholderia megapolitana</name>
    <dbReference type="NCBI Taxonomy" id="420953"/>
    <lineage>
        <taxon>Bacteria</taxon>
        <taxon>Pseudomonadati</taxon>
        <taxon>Pseudomonadota</taxon>
        <taxon>Betaproteobacteria</taxon>
        <taxon>Burkholderiales</taxon>
        <taxon>Burkholderiaceae</taxon>
        <taxon>Paraburkholderia</taxon>
    </lineage>
</organism>
<evidence type="ECO:0000256" key="1">
    <source>
        <dbReference type="SAM" id="MobiDB-lite"/>
    </source>
</evidence>
<gene>
    <name evidence="2" type="ORF">SAMN05192543_10537</name>
</gene>
<protein>
    <recommendedName>
        <fullName evidence="4">EF hand</fullName>
    </recommendedName>
</protein>
<keyword evidence="3" id="KW-1185">Reference proteome</keyword>
<sequence>MKNSRGVWASIAMIGAMVCVPQWVQAGSDDSAASAPDSAQSPARSPEQIHVQPGVPRSSQPALSGKALDAHVLTQLKQRFDAADTDHTGRISVDQARSAGWGYLVNHFGQIDKAGRGTVSFDEIASYMRGMGARM</sequence>
<dbReference type="OrthoDB" id="9115083at2"/>
<evidence type="ECO:0000313" key="3">
    <source>
        <dbReference type="Proteomes" id="UP000199548"/>
    </source>
</evidence>
<evidence type="ECO:0008006" key="4">
    <source>
        <dbReference type="Google" id="ProtNLM"/>
    </source>
</evidence>
<proteinExistence type="predicted"/>
<name>A0A1I3MMN5_9BURK</name>
<dbReference type="SUPFAM" id="SSF47473">
    <property type="entry name" value="EF-hand"/>
    <property type="match status" value="1"/>
</dbReference>
<reference evidence="2 3" key="1">
    <citation type="submission" date="2016-10" db="EMBL/GenBank/DDBJ databases">
        <authorList>
            <person name="de Groot N.N."/>
        </authorList>
    </citation>
    <scope>NUCLEOTIDE SEQUENCE [LARGE SCALE GENOMIC DNA]</scope>
    <source>
        <strain evidence="2 3">LMG 23650</strain>
    </source>
</reference>
<dbReference type="InterPro" id="IPR011992">
    <property type="entry name" value="EF-hand-dom_pair"/>
</dbReference>
<dbReference type="Proteomes" id="UP000199548">
    <property type="component" value="Unassembled WGS sequence"/>
</dbReference>